<organism evidence="14 15">
    <name type="scientific">Levilactobacillus parabrevis ATCC 53295</name>
    <dbReference type="NCBI Taxonomy" id="1267003"/>
    <lineage>
        <taxon>Bacteria</taxon>
        <taxon>Bacillati</taxon>
        <taxon>Bacillota</taxon>
        <taxon>Bacilli</taxon>
        <taxon>Lactobacillales</taxon>
        <taxon>Lactobacillaceae</taxon>
        <taxon>Levilactobacillus</taxon>
    </lineage>
</organism>
<dbReference type="EMBL" id="AZCZ01000032">
    <property type="protein sequence ID" value="KRK35806.1"/>
    <property type="molecule type" value="Genomic_DNA"/>
</dbReference>
<evidence type="ECO:0000256" key="9">
    <source>
        <dbReference type="PIRNR" id="PIRNR038994"/>
    </source>
</evidence>
<feature type="binding site" evidence="11">
    <location>
        <begin position="215"/>
        <end position="216"/>
    </location>
    <ligand>
        <name>substrate</name>
    </ligand>
</feature>
<dbReference type="PIRSF" id="PIRSF038994">
    <property type="entry name" value="NagA"/>
    <property type="match status" value="1"/>
</dbReference>
<dbReference type="GO" id="GO:0046872">
    <property type="term" value="F:metal ion binding"/>
    <property type="evidence" value="ECO:0007669"/>
    <property type="project" value="UniProtKB-KW"/>
</dbReference>
<dbReference type="NCBIfam" id="TIGR00221">
    <property type="entry name" value="nagA"/>
    <property type="match status" value="1"/>
</dbReference>
<feature type="binding site" evidence="12">
    <location>
        <position position="194"/>
    </location>
    <ligand>
        <name>Zn(2+)</name>
        <dbReference type="ChEBI" id="CHEBI:29105"/>
    </ligand>
</feature>
<dbReference type="GO" id="GO:0008448">
    <property type="term" value="F:N-acetylglucosamine-6-phosphate deacetylase activity"/>
    <property type="evidence" value="ECO:0007669"/>
    <property type="project" value="UniProtKB-EC"/>
</dbReference>
<dbReference type="EC" id="3.5.1.25" evidence="2"/>
<dbReference type="InterPro" id="IPR032466">
    <property type="entry name" value="Metal_Hydrolase"/>
</dbReference>
<evidence type="ECO:0000256" key="10">
    <source>
        <dbReference type="PIRSR" id="PIRSR038994-1"/>
    </source>
</evidence>
<evidence type="ECO:0000259" key="13">
    <source>
        <dbReference type="Pfam" id="PF01979"/>
    </source>
</evidence>
<evidence type="ECO:0000313" key="15">
    <source>
        <dbReference type="Proteomes" id="UP000051176"/>
    </source>
</evidence>
<dbReference type="PANTHER" id="PTHR11113">
    <property type="entry name" value="N-ACETYLGLUCOSAMINE-6-PHOSPHATE DEACETYLASE"/>
    <property type="match status" value="1"/>
</dbReference>
<evidence type="ECO:0000313" key="14">
    <source>
        <dbReference type="EMBL" id="KRK35806.1"/>
    </source>
</evidence>
<dbReference type="Gene3D" id="3.20.20.140">
    <property type="entry name" value="Metal-dependent hydrolases"/>
    <property type="match status" value="1"/>
</dbReference>
<accession>A0A0R1GP38</accession>
<sequence length="380" mass="42032">MSIVLKHAKIYTGDDVIPDGYIRFDQQIEAVGPVADFQTLPADEIHVVTGRTIVPGFIDVHSHGGYGYDSMDGDPEQIDKMVNLMVHEGITSIFPTTMTQSNEAIDHAMQGIAEAAQHNPVIQGVHLEGPFIAAIFKGAQPEKYIKDPDVSLLDHWNKLSGGRVKLITYAPEDPGSKAFEAYCLANKIVPSVGHSNATREQLLESRATHVTHLYNAQRGLRHREPGVTGHAMLEDNLYCELICDGFHIVPDMIKLAYEQKGPHRLELVTDSMRAKGMPEGVSELGGQKVIVKDRQARLESGNLAGSVLRYDEAFRNIMDFTGCDMNDAVQMSSVNQAEEFNLTQKGKLVPGRDADLNLFTRDLQLETTYSLGRKFSQESK</sequence>
<dbReference type="RefSeq" id="WP_020089949.1">
    <property type="nucleotide sequence ID" value="NZ_AZCZ01000032.1"/>
</dbReference>
<dbReference type="CDD" id="cd00854">
    <property type="entry name" value="NagA"/>
    <property type="match status" value="1"/>
</dbReference>
<comment type="similarity">
    <text evidence="1 9">Belongs to the metallo-dependent hydrolases superfamily. NagA family.</text>
</comment>
<comment type="pathway">
    <text evidence="8">Amino-sugar metabolism; N-acetylneuraminate degradation; D-fructose 6-phosphate from N-acetylneuraminate: step 4/5.</text>
</comment>
<evidence type="ECO:0000256" key="1">
    <source>
        <dbReference type="ARBA" id="ARBA00010716"/>
    </source>
</evidence>
<dbReference type="GO" id="GO:0006046">
    <property type="term" value="P:N-acetylglucosamine catabolic process"/>
    <property type="evidence" value="ECO:0007669"/>
    <property type="project" value="TreeGrafter"/>
</dbReference>
<dbReference type="PANTHER" id="PTHR11113:SF14">
    <property type="entry name" value="N-ACETYLGLUCOSAMINE-6-PHOSPHATE DEACETYLASE"/>
    <property type="match status" value="1"/>
</dbReference>
<evidence type="ECO:0000256" key="3">
    <source>
        <dbReference type="ARBA" id="ARBA00018029"/>
    </source>
</evidence>
<keyword evidence="15" id="KW-1185">Reference proteome</keyword>
<dbReference type="PATRIC" id="fig|1267003.4.peg.1374"/>
<dbReference type="AlphaFoldDB" id="A0A0R1GP38"/>
<dbReference type="Gene3D" id="2.30.40.10">
    <property type="entry name" value="Urease, subunit C, domain 1"/>
    <property type="match status" value="1"/>
</dbReference>
<evidence type="ECO:0000256" key="11">
    <source>
        <dbReference type="PIRSR" id="PIRSR038994-2"/>
    </source>
</evidence>
<feature type="active site" description="Proton donor/acceptor" evidence="10">
    <location>
        <position position="270"/>
    </location>
</feature>
<evidence type="ECO:0000256" key="8">
    <source>
        <dbReference type="ARBA" id="ARBA00060590"/>
    </source>
</evidence>
<proteinExistence type="inferred from homology"/>
<keyword evidence="6 9" id="KW-0119">Carbohydrate metabolism</keyword>
<dbReference type="FunFam" id="3.20.20.140:FF:000004">
    <property type="entry name" value="N-acetylglucosamine-6-phosphate deacetylase"/>
    <property type="match status" value="1"/>
</dbReference>
<gene>
    <name evidence="14" type="ORF">FD07_GL001298</name>
</gene>
<evidence type="ECO:0000256" key="6">
    <source>
        <dbReference type="ARBA" id="ARBA00023277"/>
    </source>
</evidence>
<feature type="binding site" evidence="12">
    <location>
        <position position="128"/>
    </location>
    <ligand>
        <name>Zn(2+)</name>
        <dbReference type="ChEBI" id="CHEBI:29105"/>
    </ligand>
</feature>
<comment type="cofactor">
    <cofactor evidence="12">
        <name>a divalent metal cation</name>
        <dbReference type="ChEBI" id="CHEBI:60240"/>
    </cofactor>
    <text evidence="12">Binds 1 divalent metal cation per subunit.</text>
</comment>
<dbReference type="InterPro" id="IPR003764">
    <property type="entry name" value="GlcNAc_6-P_deAcase"/>
</dbReference>
<evidence type="ECO:0000256" key="2">
    <source>
        <dbReference type="ARBA" id="ARBA00011899"/>
    </source>
</evidence>
<evidence type="ECO:0000256" key="5">
    <source>
        <dbReference type="ARBA" id="ARBA00022801"/>
    </source>
</evidence>
<dbReference type="eggNOG" id="COG1820">
    <property type="taxonomic scope" value="Bacteria"/>
</dbReference>
<name>A0A0R1GP38_9LACO</name>
<reference evidence="14 15" key="1">
    <citation type="journal article" date="2015" name="Genome Announc.">
        <title>Expanding the biotechnology potential of lactobacilli through comparative genomics of 213 strains and associated genera.</title>
        <authorList>
            <person name="Sun Z."/>
            <person name="Harris H.M."/>
            <person name="McCann A."/>
            <person name="Guo C."/>
            <person name="Argimon S."/>
            <person name="Zhang W."/>
            <person name="Yang X."/>
            <person name="Jeffery I.B."/>
            <person name="Cooney J.C."/>
            <person name="Kagawa T.F."/>
            <person name="Liu W."/>
            <person name="Song Y."/>
            <person name="Salvetti E."/>
            <person name="Wrobel A."/>
            <person name="Rasinkangas P."/>
            <person name="Parkhill J."/>
            <person name="Rea M.C."/>
            <person name="O'Sullivan O."/>
            <person name="Ritari J."/>
            <person name="Douillard F.P."/>
            <person name="Paul Ross R."/>
            <person name="Yang R."/>
            <person name="Briner A.E."/>
            <person name="Felis G.E."/>
            <person name="de Vos W.M."/>
            <person name="Barrangou R."/>
            <person name="Klaenhammer T.R."/>
            <person name="Caufield P.W."/>
            <person name="Cui Y."/>
            <person name="Zhang H."/>
            <person name="O'Toole P.W."/>
        </authorList>
    </citation>
    <scope>NUCLEOTIDE SEQUENCE [LARGE SCALE GENOMIC DNA]</scope>
    <source>
        <strain evidence="14 15">ATCC 53295</strain>
    </source>
</reference>
<dbReference type="Pfam" id="PF01979">
    <property type="entry name" value="Amidohydro_1"/>
    <property type="match status" value="1"/>
</dbReference>
<evidence type="ECO:0000256" key="7">
    <source>
        <dbReference type="ARBA" id="ARBA00047647"/>
    </source>
</evidence>
<feature type="binding site" evidence="11">
    <location>
        <position position="139"/>
    </location>
    <ligand>
        <name>substrate</name>
    </ligand>
</feature>
<protein>
    <recommendedName>
        <fullName evidence="3">N-acetylglucosamine-6-phosphate deacetylase</fullName>
        <ecNumber evidence="2">3.5.1.25</ecNumber>
    </recommendedName>
</protein>
<dbReference type="OrthoDB" id="9776488at2"/>
<evidence type="ECO:0000256" key="12">
    <source>
        <dbReference type="PIRSR" id="PIRSR038994-3"/>
    </source>
</evidence>
<keyword evidence="4 12" id="KW-0479">Metal-binding</keyword>
<comment type="caution">
    <text evidence="14">The sequence shown here is derived from an EMBL/GenBank/DDBJ whole genome shotgun (WGS) entry which is preliminary data.</text>
</comment>
<dbReference type="Proteomes" id="UP000051176">
    <property type="component" value="Unassembled WGS sequence"/>
</dbReference>
<feature type="binding site" evidence="12">
    <location>
        <position position="212"/>
    </location>
    <ligand>
        <name>Zn(2+)</name>
        <dbReference type="ChEBI" id="CHEBI:29105"/>
    </ligand>
</feature>
<dbReference type="InterPro" id="IPR011059">
    <property type="entry name" value="Metal-dep_hydrolase_composite"/>
</dbReference>
<comment type="catalytic activity">
    <reaction evidence="7">
        <text>N-acetyl-D-glucosamine 6-phosphate + H2O = D-glucosamine 6-phosphate + acetate</text>
        <dbReference type="Rhea" id="RHEA:22936"/>
        <dbReference type="ChEBI" id="CHEBI:15377"/>
        <dbReference type="ChEBI" id="CHEBI:30089"/>
        <dbReference type="ChEBI" id="CHEBI:57513"/>
        <dbReference type="ChEBI" id="CHEBI:58725"/>
        <dbReference type="EC" id="3.5.1.25"/>
    </reaction>
</comment>
<evidence type="ECO:0000256" key="4">
    <source>
        <dbReference type="ARBA" id="ARBA00022723"/>
    </source>
</evidence>
<dbReference type="SUPFAM" id="SSF51556">
    <property type="entry name" value="Metallo-dependent hydrolases"/>
    <property type="match status" value="1"/>
</dbReference>
<dbReference type="SUPFAM" id="SSF51338">
    <property type="entry name" value="Composite domain of metallo-dependent hydrolases"/>
    <property type="match status" value="1"/>
</dbReference>
<dbReference type="InterPro" id="IPR006680">
    <property type="entry name" value="Amidohydro-rel"/>
</dbReference>
<dbReference type="STRING" id="357278.IV61_GL001407"/>
<feature type="binding site" evidence="11">
    <location>
        <position position="223"/>
    </location>
    <ligand>
        <name>substrate</name>
    </ligand>
</feature>
<keyword evidence="5 9" id="KW-0378">Hydrolase</keyword>
<feature type="binding site" evidence="11">
    <location>
        <begin position="303"/>
        <end position="305"/>
    </location>
    <ligand>
        <name>substrate</name>
    </ligand>
</feature>
<feature type="domain" description="Amidohydrolase-related" evidence="13">
    <location>
        <begin position="52"/>
        <end position="369"/>
    </location>
</feature>
<feature type="binding site" evidence="11">
    <location>
        <position position="247"/>
    </location>
    <ligand>
        <name>substrate</name>
    </ligand>
</feature>